<name>A0A6L2JKN5_TANCI</name>
<organism evidence="2">
    <name type="scientific">Tanacetum cinerariifolium</name>
    <name type="common">Dalmatian daisy</name>
    <name type="synonym">Chrysanthemum cinerariifolium</name>
    <dbReference type="NCBI Taxonomy" id="118510"/>
    <lineage>
        <taxon>Eukaryota</taxon>
        <taxon>Viridiplantae</taxon>
        <taxon>Streptophyta</taxon>
        <taxon>Embryophyta</taxon>
        <taxon>Tracheophyta</taxon>
        <taxon>Spermatophyta</taxon>
        <taxon>Magnoliopsida</taxon>
        <taxon>eudicotyledons</taxon>
        <taxon>Gunneridae</taxon>
        <taxon>Pentapetalae</taxon>
        <taxon>asterids</taxon>
        <taxon>campanulids</taxon>
        <taxon>Asterales</taxon>
        <taxon>Asteraceae</taxon>
        <taxon>Asteroideae</taxon>
        <taxon>Anthemideae</taxon>
        <taxon>Anthemidinae</taxon>
        <taxon>Tanacetum</taxon>
    </lineage>
</organism>
<feature type="region of interest" description="Disordered" evidence="1">
    <location>
        <begin position="115"/>
        <end position="149"/>
    </location>
</feature>
<comment type="caution">
    <text evidence="2">The sequence shown here is derived from an EMBL/GenBank/DDBJ whole genome shotgun (WGS) entry which is preliminary data.</text>
</comment>
<sequence>MALAQNINNSSIRMILEKEKLTGPNFTSCHRNLRIVLRFDKKLVYLEQPLQPAHNLATATPKTIDAYYELVNTQQEVACLMLARGWLIGELLSLEDEGLLRHVAATPTVLAIKGGKIQKDKNKPQGAKGSGKGNNKQAYAPKLKIPPPS</sequence>
<evidence type="ECO:0000313" key="2">
    <source>
        <dbReference type="EMBL" id="GEU37222.1"/>
    </source>
</evidence>
<accession>A0A6L2JKN5</accession>
<proteinExistence type="predicted"/>
<dbReference type="EMBL" id="BKCJ010000901">
    <property type="protein sequence ID" value="GEU37222.1"/>
    <property type="molecule type" value="Genomic_DNA"/>
</dbReference>
<gene>
    <name evidence="2" type="ORF">Tci_009200</name>
</gene>
<protein>
    <submittedName>
        <fullName evidence="2">Uncharacterized protein</fullName>
    </submittedName>
</protein>
<reference evidence="2" key="1">
    <citation type="journal article" date="2019" name="Sci. Rep.">
        <title>Draft genome of Tanacetum cinerariifolium, the natural source of mosquito coil.</title>
        <authorList>
            <person name="Yamashiro T."/>
            <person name="Shiraishi A."/>
            <person name="Satake H."/>
            <person name="Nakayama K."/>
        </authorList>
    </citation>
    <scope>NUCLEOTIDE SEQUENCE</scope>
</reference>
<dbReference type="AlphaFoldDB" id="A0A6L2JKN5"/>
<evidence type="ECO:0000256" key="1">
    <source>
        <dbReference type="SAM" id="MobiDB-lite"/>
    </source>
</evidence>